<dbReference type="OrthoDB" id="9794225at2"/>
<dbReference type="Pfam" id="PF01699">
    <property type="entry name" value="Na_Ca_ex"/>
    <property type="match status" value="2"/>
</dbReference>
<gene>
    <name evidence="7" type="ORF">SAMN05444515_102222</name>
</gene>
<dbReference type="InterPro" id="IPR004481">
    <property type="entry name" value="K/Na/Ca-exchanger"/>
</dbReference>
<evidence type="ECO:0000313" key="8">
    <source>
        <dbReference type="Proteomes" id="UP000199256"/>
    </source>
</evidence>
<keyword evidence="2 5" id="KW-0812">Transmembrane</keyword>
<organism evidence="7 8">
    <name type="scientific">Ectothiorhodospira marina</name>
    <dbReference type="NCBI Taxonomy" id="1396821"/>
    <lineage>
        <taxon>Bacteria</taxon>
        <taxon>Pseudomonadati</taxon>
        <taxon>Pseudomonadota</taxon>
        <taxon>Gammaproteobacteria</taxon>
        <taxon>Chromatiales</taxon>
        <taxon>Ectothiorhodospiraceae</taxon>
        <taxon>Ectothiorhodospira</taxon>
    </lineage>
</organism>
<name>A0A1H7HNT1_9GAMM</name>
<dbReference type="GO" id="GO:0005886">
    <property type="term" value="C:plasma membrane"/>
    <property type="evidence" value="ECO:0007669"/>
    <property type="project" value="TreeGrafter"/>
</dbReference>
<evidence type="ECO:0000256" key="1">
    <source>
        <dbReference type="ARBA" id="ARBA00004141"/>
    </source>
</evidence>
<dbReference type="GO" id="GO:0005262">
    <property type="term" value="F:calcium channel activity"/>
    <property type="evidence" value="ECO:0007669"/>
    <property type="project" value="TreeGrafter"/>
</dbReference>
<dbReference type="PANTHER" id="PTHR10846:SF8">
    <property type="entry name" value="INNER MEMBRANE PROTEIN YRBG"/>
    <property type="match status" value="1"/>
</dbReference>
<feature type="domain" description="Sodium/calcium exchanger membrane region" evidence="6">
    <location>
        <begin position="4"/>
        <end position="144"/>
    </location>
</feature>
<keyword evidence="8" id="KW-1185">Reference proteome</keyword>
<feature type="transmembrane region" description="Helical" evidence="5">
    <location>
        <begin position="265"/>
        <end position="287"/>
    </location>
</feature>
<protein>
    <submittedName>
        <fullName evidence="7">Cation:H+ antiporter</fullName>
    </submittedName>
</protein>
<dbReference type="Proteomes" id="UP000199256">
    <property type="component" value="Unassembled WGS sequence"/>
</dbReference>
<dbReference type="PANTHER" id="PTHR10846">
    <property type="entry name" value="SODIUM/POTASSIUM/CALCIUM EXCHANGER"/>
    <property type="match status" value="1"/>
</dbReference>
<feature type="transmembrane region" description="Helical" evidence="5">
    <location>
        <begin position="130"/>
        <end position="148"/>
    </location>
</feature>
<reference evidence="8" key="1">
    <citation type="submission" date="2016-10" db="EMBL/GenBank/DDBJ databases">
        <authorList>
            <person name="Varghese N."/>
            <person name="Submissions S."/>
        </authorList>
    </citation>
    <scope>NUCLEOTIDE SEQUENCE [LARGE SCALE GENOMIC DNA]</scope>
    <source>
        <strain evidence="8">DSM 241</strain>
    </source>
</reference>
<dbReference type="InterPro" id="IPR044880">
    <property type="entry name" value="NCX_ion-bd_dom_sf"/>
</dbReference>
<keyword evidence="3 5" id="KW-1133">Transmembrane helix</keyword>
<evidence type="ECO:0000256" key="5">
    <source>
        <dbReference type="SAM" id="Phobius"/>
    </source>
</evidence>
<feature type="transmembrane region" description="Helical" evidence="5">
    <location>
        <begin position="106"/>
        <end position="124"/>
    </location>
</feature>
<feature type="transmembrane region" description="Helical" evidence="5">
    <location>
        <begin position="236"/>
        <end position="259"/>
    </location>
</feature>
<feature type="transmembrane region" description="Helical" evidence="5">
    <location>
        <begin position="294"/>
        <end position="311"/>
    </location>
</feature>
<feature type="transmembrane region" description="Helical" evidence="5">
    <location>
        <begin position="205"/>
        <end position="229"/>
    </location>
</feature>
<proteinExistence type="predicted"/>
<evidence type="ECO:0000259" key="6">
    <source>
        <dbReference type="Pfam" id="PF01699"/>
    </source>
</evidence>
<evidence type="ECO:0000256" key="2">
    <source>
        <dbReference type="ARBA" id="ARBA00022692"/>
    </source>
</evidence>
<dbReference type="Gene3D" id="1.20.1420.30">
    <property type="entry name" value="NCX, central ion-binding region"/>
    <property type="match status" value="1"/>
</dbReference>
<dbReference type="STRING" id="1396821.SAMN05444515_102222"/>
<dbReference type="AlphaFoldDB" id="A0A1H7HNT1"/>
<evidence type="ECO:0000313" key="7">
    <source>
        <dbReference type="EMBL" id="SEK51951.1"/>
    </source>
</evidence>
<dbReference type="NCBIfam" id="TIGR00367">
    <property type="entry name" value="calcium/sodium antiporter"/>
    <property type="match status" value="1"/>
</dbReference>
<dbReference type="GO" id="GO:0006874">
    <property type="term" value="P:intracellular calcium ion homeostasis"/>
    <property type="evidence" value="ECO:0007669"/>
    <property type="project" value="TreeGrafter"/>
</dbReference>
<dbReference type="EMBL" id="FOAA01000002">
    <property type="protein sequence ID" value="SEK51951.1"/>
    <property type="molecule type" value="Genomic_DNA"/>
</dbReference>
<dbReference type="GO" id="GO:0008273">
    <property type="term" value="F:calcium, potassium:sodium antiporter activity"/>
    <property type="evidence" value="ECO:0007669"/>
    <property type="project" value="TreeGrafter"/>
</dbReference>
<accession>A0A1H7HNT1</accession>
<dbReference type="RefSeq" id="WP_090251039.1">
    <property type="nucleotide sequence ID" value="NZ_FOAA01000002.1"/>
</dbReference>
<dbReference type="InterPro" id="IPR004837">
    <property type="entry name" value="NaCa_Exmemb"/>
</dbReference>
<comment type="subcellular location">
    <subcellularLocation>
        <location evidence="1">Membrane</location>
        <topology evidence="1">Multi-pass membrane protein</topology>
    </subcellularLocation>
</comment>
<feature type="transmembrane region" description="Helical" evidence="5">
    <location>
        <begin position="77"/>
        <end position="94"/>
    </location>
</feature>
<keyword evidence="4 5" id="KW-0472">Membrane</keyword>
<feature type="transmembrane region" description="Helical" evidence="5">
    <location>
        <begin position="160"/>
        <end position="185"/>
    </location>
</feature>
<feature type="domain" description="Sodium/calcium exchanger membrane region" evidence="6">
    <location>
        <begin position="172"/>
        <end position="311"/>
    </location>
</feature>
<evidence type="ECO:0000256" key="3">
    <source>
        <dbReference type="ARBA" id="ARBA00022989"/>
    </source>
</evidence>
<sequence length="312" mass="32071">MLLALLMLLLGVALLTLGADRLVAGSSAIALRTGISPLLIGLTVVAFATSSPELVVSVMAALQGQSAIAVGNVVGSNIANLGLVLAAAALLYPVRCEQDTLRRELPLMVGAAGLLFLLLYNGMISRLEGVVLLVLLAAFVAYQVHLARRQMAGHQVAEEVGGYAGITVSRATLFVVFGTGCLYVGSEAFLSGAITIGRALGVSEAVIGLTLVSVGTSLPELAATVAAAFKRETGMVLGNIIGSNVFNVLAVLGITATIIPLGAGGISYTDLSVMLLFSLAVWMAFAWRRDMGRVAGVLLVGGYAGYLAWLLV</sequence>
<evidence type="ECO:0000256" key="4">
    <source>
        <dbReference type="ARBA" id="ARBA00023136"/>
    </source>
</evidence>